<keyword evidence="3" id="KW-0862">Zinc</keyword>
<dbReference type="InterPro" id="IPR038441">
    <property type="entry name" value="THAP_Znf_sf"/>
</dbReference>
<dbReference type="InterPro" id="IPR006612">
    <property type="entry name" value="THAP_Znf"/>
</dbReference>
<dbReference type="GeneID" id="134289406"/>
<dbReference type="Pfam" id="PF05485">
    <property type="entry name" value="THAP"/>
    <property type="match status" value="1"/>
</dbReference>
<dbReference type="SMART" id="SM00980">
    <property type="entry name" value="THAP"/>
    <property type="match status" value="1"/>
</dbReference>
<dbReference type="PROSITE" id="PS50950">
    <property type="entry name" value="ZF_THAP"/>
    <property type="match status" value="1"/>
</dbReference>
<protein>
    <recommendedName>
        <fullName evidence="6">THAP-type domain-containing protein</fullName>
    </recommendedName>
</protein>
<evidence type="ECO:0000313" key="7">
    <source>
        <dbReference type="EnsemblMetazoa" id="AALFPA23_006594.P8610"/>
    </source>
</evidence>
<reference evidence="7" key="2">
    <citation type="submission" date="2025-05" db="UniProtKB">
        <authorList>
            <consortium name="EnsemblMetazoa"/>
        </authorList>
    </citation>
    <scope>IDENTIFICATION</scope>
    <source>
        <strain evidence="7">Foshan</strain>
    </source>
</reference>
<evidence type="ECO:0000259" key="6">
    <source>
        <dbReference type="PROSITE" id="PS50950"/>
    </source>
</evidence>
<evidence type="ECO:0000256" key="5">
    <source>
        <dbReference type="PROSITE-ProRule" id="PRU00309"/>
    </source>
</evidence>
<reference evidence="8" key="1">
    <citation type="journal article" date="2015" name="Proc. Natl. Acad. Sci. U.S.A.">
        <title>Genome sequence of the Asian Tiger mosquito, Aedes albopictus, reveals insights into its biology, genetics, and evolution.</title>
        <authorList>
            <person name="Chen X.G."/>
            <person name="Jiang X."/>
            <person name="Gu J."/>
            <person name="Xu M."/>
            <person name="Wu Y."/>
            <person name="Deng Y."/>
            <person name="Zhang C."/>
            <person name="Bonizzoni M."/>
            <person name="Dermauw W."/>
            <person name="Vontas J."/>
            <person name="Armbruster P."/>
            <person name="Huang X."/>
            <person name="Yang Y."/>
            <person name="Zhang H."/>
            <person name="He W."/>
            <person name="Peng H."/>
            <person name="Liu Y."/>
            <person name="Wu K."/>
            <person name="Chen J."/>
            <person name="Lirakis M."/>
            <person name="Topalis P."/>
            <person name="Van Leeuwen T."/>
            <person name="Hall A.B."/>
            <person name="Jiang X."/>
            <person name="Thorpe C."/>
            <person name="Mueller R.L."/>
            <person name="Sun C."/>
            <person name="Waterhouse R.M."/>
            <person name="Yan G."/>
            <person name="Tu Z.J."/>
            <person name="Fang X."/>
            <person name="James A.A."/>
        </authorList>
    </citation>
    <scope>NUCLEOTIDE SEQUENCE [LARGE SCALE GENOMIC DNA]</scope>
    <source>
        <strain evidence="8">Foshan</strain>
    </source>
</reference>
<evidence type="ECO:0000256" key="2">
    <source>
        <dbReference type="ARBA" id="ARBA00022771"/>
    </source>
</evidence>
<dbReference type="Gene3D" id="6.20.210.20">
    <property type="entry name" value="THAP domain"/>
    <property type="match status" value="1"/>
</dbReference>
<evidence type="ECO:0000256" key="4">
    <source>
        <dbReference type="ARBA" id="ARBA00023125"/>
    </source>
</evidence>
<evidence type="ECO:0000313" key="8">
    <source>
        <dbReference type="Proteomes" id="UP000069940"/>
    </source>
</evidence>
<evidence type="ECO:0000256" key="3">
    <source>
        <dbReference type="ARBA" id="ARBA00022833"/>
    </source>
</evidence>
<proteinExistence type="predicted"/>
<keyword evidence="1" id="KW-0479">Metal-binding</keyword>
<dbReference type="Proteomes" id="UP000069940">
    <property type="component" value="Unassembled WGS sequence"/>
</dbReference>
<keyword evidence="8" id="KW-1185">Reference proteome</keyword>
<name>A0ABM1Y7U3_AEDAL</name>
<accession>A0ABM1Y7U3</accession>
<feature type="domain" description="THAP-type" evidence="6">
    <location>
        <begin position="1"/>
        <end position="79"/>
    </location>
</feature>
<keyword evidence="2 5" id="KW-0863">Zinc-finger</keyword>
<sequence length="193" mass="21390">MGRKTCCVPGCFSTSTAGRKSFFQIVETHRDTAAWKRFCNVANLPESSVICEDHFAIEDFINASNKSQGLRRNAVPCLRGVCLADVTENDSMDFESNCYAQENDSFSETGDAMEVAAELEIESSCSPDLRQETVSTDKVYLAHTGIKAKSLPEDEKLVSIFFDEMAITDRISYFGNAQPDYFTGFKTRLPGAN</sequence>
<dbReference type="EnsemblMetazoa" id="AALFPA23_006594.R8610">
    <property type="protein sequence ID" value="AALFPA23_006594.P8610"/>
    <property type="gene ID" value="AALFPA23_006594"/>
</dbReference>
<dbReference type="RefSeq" id="XP_062711175.1">
    <property type="nucleotide sequence ID" value="XM_062855191.1"/>
</dbReference>
<evidence type="ECO:0000256" key="1">
    <source>
        <dbReference type="ARBA" id="ARBA00022723"/>
    </source>
</evidence>
<organism evidence="7 8">
    <name type="scientific">Aedes albopictus</name>
    <name type="common">Asian tiger mosquito</name>
    <name type="synonym">Stegomyia albopicta</name>
    <dbReference type="NCBI Taxonomy" id="7160"/>
    <lineage>
        <taxon>Eukaryota</taxon>
        <taxon>Metazoa</taxon>
        <taxon>Ecdysozoa</taxon>
        <taxon>Arthropoda</taxon>
        <taxon>Hexapoda</taxon>
        <taxon>Insecta</taxon>
        <taxon>Pterygota</taxon>
        <taxon>Neoptera</taxon>
        <taxon>Endopterygota</taxon>
        <taxon>Diptera</taxon>
        <taxon>Nematocera</taxon>
        <taxon>Culicoidea</taxon>
        <taxon>Culicidae</taxon>
        <taxon>Culicinae</taxon>
        <taxon>Aedini</taxon>
        <taxon>Aedes</taxon>
        <taxon>Stegomyia</taxon>
    </lineage>
</organism>
<keyword evidence="4 5" id="KW-0238">DNA-binding</keyword>
<dbReference type="SUPFAM" id="SSF57716">
    <property type="entry name" value="Glucocorticoid receptor-like (DNA-binding domain)"/>
    <property type="match status" value="1"/>
</dbReference>